<feature type="transmembrane region" description="Helical" evidence="7">
    <location>
        <begin position="93"/>
        <end position="117"/>
    </location>
</feature>
<dbReference type="Gene3D" id="1.20.1740.10">
    <property type="entry name" value="Amino acid/polyamine transporter I"/>
    <property type="match status" value="1"/>
</dbReference>
<dbReference type="EMBL" id="UHDO01000001">
    <property type="protein sequence ID" value="SUM44318.1"/>
    <property type="molecule type" value="Genomic_DNA"/>
</dbReference>
<keyword evidence="12" id="KW-1185">Reference proteome</keyword>
<feature type="transmembrane region" description="Helical" evidence="7">
    <location>
        <begin position="366"/>
        <end position="387"/>
    </location>
</feature>
<feature type="transmembrane region" description="Helical" evidence="7">
    <location>
        <begin position="338"/>
        <end position="360"/>
    </location>
</feature>
<feature type="transmembrane region" description="Helical" evidence="7">
    <location>
        <begin position="280"/>
        <end position="304"/>
    </location>
</feature>
<dbReference type="GO" id="GO:0015171">
    <property type="term" value="F:amino acid transmembrane transporter activity"/>
    <property type="evidence" value="ECO:0007669"/>
    <property type="project" value="TreeGrafter"/>
</dbReference>
<evidence type="ECO:0000256" key="3">
    <source>
        <dbReference type="ARBA" id="ARBA00022692"/>
    </source>
</evidence>
<dbReference type="FunFam" id="1.20.1740.10:FF:000001">
    <property type="entry name" value="Amino acid permease"/>
    <property type="match status" value="1"/>
</dbReference>
<evidence type="ECO:0000313" key="11">
    <source>
        <dbReference type="Proteomes" id="UP000254047"/>
    </source>
</evidence>
<feature type="transmembrane region" description="Helical" evidence="7">
    <location>
        <begin position="15"/>
        <end position="39"/>
    </location>
</feature>
<sequence length="483" mass="53139">MEDNNMKRGLSSRHISMIAIGGAIGTGLFVATGNVVAQAGPGGAILAYLLIGVMLYFLMSSIGELATFYPVSGSFSSYATRFVDPSLGFTMGWLYYIMWSLVSSVDVMVASNVLFYWDVFKFFSPLTWSLIFITIIFLLNIFTVKAFGETEFWLSLIKVITIIVFIIVGFLMILGILGGHTYGFENYTKGQAPFVGGMSGFLGVLLVAGFSVGGTEVVAVTAGESDNPEKTMPKAVKQVFWRILLFYVLSIAVIAAIIPYTDPLLLNEHESVAQSPFTIVFDRIGIAFAASVINAVILTSLLSATNSGMYTTSRMLFSLSDEKQAPKFLSKLNQKTKLPLRALVTTYILIVAIIIIANFYSNAVFSLLNIIGSLVIIVWAASSWAQVRLRRAIKRQGKDINTLLPYKSPLYPLGPILVFATLIFLYFGNSIGDLFSGNIGKFIVNIMPLIVLALIFLVHKVIRKTKFVKLDEMDITPHQYHND</sequence>
<dbReference type="PANTHER" id="PTHR43341:SF1">
    <property type="entry name" value="GENERAL AMINO-ACID PERMEASE GAP1"/>
    <property type="match status" value="1"/>
</dbReference>
<accession>A0A380G244</accession>
<evidence type="ECO:0000256" key="5">
    <source>
        <dbReference type="ARBA" id="ARBA00022989"/>
    </source>
</evidence>
<evidence type="ECO:0000259" key="8">
    <source>
        <dbReference type="Pfam" id="PF00324"/>
    </source>
</evidence>
<evidence type="ECO:0000256" key="1">
    <source>
        <dbReference type="ARBA" id="ARBA00004141"/>
    </source>
</evidence>
<proteinExistence type="predicted"/>
<keyword evidence="3 7" id="KW-0812">Transmembrane</keyword>
<evidence type="ECO:0000313" key="10">
    <source>
        <dbReference type="EMBL" id="TGE19578.1"/>
    </source>
</evidence>
<dbReference type="Proteomes" id="UP000254047">
    <property type="component" value="Unassembled WGS sequence"/>
</dbReference>
<dbReference type="PANTHER" id="PTHR43341">
    <property type="entry name" value="AMINO ACID PERMEASE"/>
    <property type="match status" value="1"/>
</dbReference>
<dbReference type="InterPro" id="IPR004840">
    <property type="entry name" value="Amino_acid_permease_CS"/>
</dbReference>
<dbReference type="Proteomes" id="UP000297598">
    <property type="component" value="Unassembled WGS sequence"/>
</dbReference>
<evidence type="ECO:0000256" key="4">
    <source>
        <dbReference type="ARBA" id="ARBA00022970"/>
    </source>
</evidence>
<reference evidence="10 12" key="2">
    <citation type="submission" date="2019-04" db="EMBL/GenBank/DDBJ databases">
        <title>Genomic characterization of Staphylococcus petrasii strains.</title>
        <authorList>
            <person name="Vrbovska V."/>
            <person name="Kovarovic V."/>
            <person name="Maslanova I."/>
            <person name="Indrakova A."/>
            <person name="Petras P."/>
            <person name="Sedo O."/>
            <person name="Svec P."/>
            <person name="Fisarova L."/>
            <person name="Sedlacek I."/>
            <person name="Doskar J."/>
            <person name="Pantucek R."/>
        </authorList>
    </citation>
    <scope>NUCLEOTIDE SEQUENCE [LARGE SCALE GENOMIC DNA]</scope>
    <source>
        <strain evidence="10 12">P5404</strain>
    </source>
</reference>
<dbReference type="Pfam" id="PF00324">
    <property type="entry name" value="AA_permease"/>
    <property type="match status" value="1"/>
</dbReference>
<comment type="subcellular location">
    <subcellularLocation>
        <location evidence="1">Membrane</location>
        <topology evidence="1">Multi-pass membrane protein</topology>
    </subcellularLocation>
</comment>
<feature type="transmembrane region" description="Helical" evidence="7">
    <location>
        <begin position="408"/>
        <end position="427"/>
    </location>
</feature>
<evidence type="ECO:0000256" key="2">
    <source>
        <dbReference type="ARBA" id="ARBA00022448"/>
    </source>
</evidence>
<dbReference type="InterPro" id="IPR050524">
    <property type="entry name" value="APC_YAT"/>
</dbReference>
<keyword evidence="2" id="KW-0813">Transport</keyword>
<dbReference type="PIRSF" id="PIRSF006060">
    <property type="entry name" value="AA_transporter"/>
    <property type="match status" value="1"/>
</dbReference>
<gene>
    <name evidence="9" type="primary">lysP_2</name>
    <name evidence="10" type="ORF">BJR09_01040</name>
    <name evidence="9" type="ORF">NCTC13830_01719</name>
</gene>
<dbReference type="OrthoDB" id="9780162at2"/>
<feature type="transmembrane region" description="Helical" evidence="7">
    <location>
        <begin position="439"/>
        <end position="459"/>
    </location>
</feature>
<feature type="transmembrane region" description="Helical" evidence="7">
    <location>
        <begin position="156"/>
        <end position="178"/>
    </location>
</feature>
<feature type="domain" description="Amino acid permease/ SLC12A" evidence="8">
    <location>
        <begin position="14"/>
        <end position="470"/>
    </location>
</feature>
<evidence type="ECO:0000256" key="7">
    <source>
        <dbReference type="SAM" id="Phobius"/>
    </source>
</evidence>
<dbReference type="RefSeq" id="WP_103299052.1">
    <property type="nucleotide sequence ID" value="NZ_AP040368.1"/>
</dbReference>
<keyword evidence="5 7" id="KW-1133">Transmembrane helix</keyword>
<evidence type="ECO:0000313" key="12">
    <source>
        <dbReference type="Proteomes" id="UP000297598"/>
    </source>
</evidence>
<evidence type="ECO:0000313" key="9">
    <source>
        <dbReference type="EMBL" id="SUM44318.1"/>
    </source>
</evidence>
<evidence type="ECO:0000256" key="6">
    <source>
        <dbReference type="ARBA" id="ARBA00023136"/>
    </source>
</evidence>
<dbReference type="GO" id="GO:0016020">
    <property type="term" value="C:membrane"/>
    <property type="evidence" value="ECO:0007669"/>
    <property type="project" value="UniProtKB-SubCell"/>
</dbReference>
<protein>
    <submittedName>
        <fullName evidence="10">Amino acid permease</fullName>
    </submittedName>
    <submittedName>
        <fullName evidence="9">Gamma-aminobutyrate permease</fullName>
    </submittedName>
</protein>
<dbReference type="AlphaFoldDB" id="A0A380G244"/>
<dbReference type="PROSITE" id="PS00218">
    <property type="entry name" value="AMINO_ACID_PERMEASE_1"/>
    <property type="match status" value="1"/>
</dbReference>
<dbReference type="InterPro" id="IPR004841">
    <property type="entry name" value="AA-permease/SLC12A_dom"/>
</dbReference>
<feature type="transmembrane region" description="Helical" evidence="7">
    <location>
        <begin position="123"/>
        <end position="144"/>
    </location>
</feature>
<feature type="transmembrane region" description="Helical" evidence="7">
    <location>
        <begin position="45"/>
        <end position="72"/>
    </location>
</feature>
<feature type="transmembrane region" description="Helical" evidence="7">
    <location>
        <begin position="239"/>
        <end position="260"/>
    </location>
</feature>
<name>A0A380G244_9STAP</name>
<reference evidence="9 11" key="1">
    <citation type="submission" date="2018-06" db="EMBL/GenBank/DDBJ databases">
        <authorList>
            <consortium name="Pathogen Informatics"/>
            <person name="Doyle S."/>
        </authorList>
    </citation>
    <scope>NUCLEOTIDE SEQUENCE [LARGE SCALE GENOMIC DNA]</scope>
    <source>
        <strain evidence="9 11">NCTC13830</strain>
    </source>
</reference>
<organism evidence="9 11">
    <name type="scientific">Staphylococcus petrasii</name>
    <dbReference type="NCBI Taxonomy" id="1276936"/>
    <lineage>
        <taxon>Bacteria</taxon>
        <taxon>Bacillati</taxon>
        <taxon>Bacillota</taxon>
        <taxon>Bacilli</taxon>
        <taxon>Bacillales</taxon>
        <taxon>Staphylococcaceae</taxon>
        <taxon>Staphylococcus</taxon>
    </lineage>
</organism>
<keyword evidence="4" id="KW-0029">Amino-acid transport</keyword>
<dbReference type="EMBL" id="SRLS01000001">
    <property type="protein sequence ID" value="TGE19578.1"/>
    <property type="molecule type" value="Genomic_DNA"/>
</dbReference>
<keyword evidence="6 7" id="KW-0472">Membrane</keyword>